<evidence type="ECO:0000259" key="25">
    <source>
        <dbReference type="PROSITE" id="PS52036"/>
    </source>
</evidence>
<keyword evidence="11 19" id="KW-0067">ATP-binding</keyword>
<dbReference type="GeneID" id="33323126"/>
<dbReference type="SUPFAM" id="SSF51294">
    <property type="entry name" value="Hedgehog/intein (Hint) domain"/>
    <property type="match status" value="1"/>
</dbReference>
<dbReference type="InterPro" id="IPR006141">
    <property type="entry name" value="Intein_N"/>
</dbReference>
<proteinExistence type="inferred from homology"/>
<dbReference type="Gene3D" id="3.40.50.140">
    <property type="match status" value="1"/>
</dbReference>
<evidence type="ECO:0000256" key="19">
    <source>
        <dbReference type="HAMAP-Rule" id="MF_01125"/>
    </source>
</evidence>
<dbReference type="InterPro" id="IPR011545">
    <property type="entry name" value="DEAD/DEAH_box_helicase_dom"/>
</dbReference>
<dbReference type="GO" id="GO:0005524">
    <property type="term" value="F:ATP binding"/>
    <property type="evidence" value="ECO:0007669"/>
    <property type="project" value="UniProtKB-UniRule"/>
</dbReference>
<keyword evidence="14 19" id="KW-0799">Topoisomerase</keyword>
<dbReference type="NCBIfam" id="TIGR01445">
    <property type="entry name" value="intein_Nterm"/>
    <property type="match status" value="1"/>
</dbReference>
<comment type="domain">
    <text evidence="19">Introduction of positive supercoils requires the cooperation of both domains. The helicase-like domain probably does not directly unwind DNA, but more likely acts by driving ATP-dependent conformational changes within the whole enzyme. A beta hairpin in the 'latch' region of the N-terminal domain plays a regulatory role in the enzyme, repressing topoisomerase activity in the absence of ATP and preventing the enzyme from acting as an ATP-independent relaxing enzyme; it also helps to coordinate nucleotide hydrolysis by the ATPase domain with the supercoiling activity of the topoisomerase domain.</text>
</comment>
<dbReference type="GO" id="GO:0160097">
    <property type="term" value="F:reverse gyrase activity"/>
    <property type="evidence" value="ECO:0007669"/>
    <property type="project" value="UniProtKB-UniRule"/>
</dbReference>
<dbReference type="SUPFAM" id="SSF55608">
    <property type="entry name" value="Homing endonucleases"/>
    <property type="match status" value="1"/>
</dbReference>
<dbReference type="InterPro" id="IPR030934">
    <property type="entry name" value="Intein_C"/>
</dbReference>
<dbReference type="InterPro" id="IPR003601">
    <property type="entry name" value="Topo_IA_2"/>
</dbReference>
<evidence type="ECO:0000313" key="27">
    <source>
        <dbReference type="EMBL" id="ASI98103.1"/>
    </source>
</evidence>
<keyword evidence="15 19" id="KW-0238">DNA-binding</keyword>
<dbReference type="Gene3D" id="1.10.460.10">
    <property type="entry name" value="Topoisomerase I, domain 2"/>
    <property type="match status" value="2"/>
</dbReference>
<keyword evidence="28" id="KW-1185">Reference proteome</keyword>
<feature type="active site" description="O-(5'-phospho-DNA)-tyrosine intermediate" evidence="19">
    <location>
        <position position="1451"/>
    </location>
</feature>
<evidence type="ECO:0000256" key="11">
    <source>
        <dbReference type="ARBA" id="ARBA00022840"/>
    </source>
</evidence>
<dbReference type="GO" id="GO:0016539">
    <property type="term" value="P:intein-mediated protein splicing"/>
    <property type="evidence" value="ECO:0007669"/>
    <property type="project" value="InterPro"/>
</dbReference>
<evidence type="ECO:0000256" key="3">
    <source>
        <dbReference type="ARBA" id="ARBA00011245"/>
    </source>
</evidence>
<dbReference type="Gene3D" id="2.60.510.20">
    <property type="match status" value="2"/>
</dbReference>
<dbReference type="GO" id="GO:0004519">
    <property type="term" value="F:endonuclease activity"/>
    <property type="evidence" value="ECO:0007669"/>
    <property type="project" value="InterPro"/>
</dbReference>
<evidence type="ECO:0000256" key="20">
    <source>
        <dbReference type="RuleBase" id="RU004026"/>
    </source>
</evidence>
<dbReference type="GO" id="GO:0006265">
    <property type="term" value="P:DNA topological change"/>
    <property type="evidence" value="ECO:0007669"/>
    <property type="project" value="UniProtKB-UniRule"/>
</dbReference>
<dbReference type="Proteomes" id="UP000197156">
    <property type="component" value="Chromosome"/>
</dbReference>
<dbReference type="SMART" id="SM00305">
    <property type="entry name" value="HintC"/>
    <property type="match status" value="1"/>
</dbReference>
<dbReference type="OrthoDB" id="30963at2157"/>
<evidence type="ECO:0000256" key="15">
    <source>
        <dbReference type="ARBA" id="ARBA00023125"/>
    </source>
</evidence>
<dbReference type="PROSITE" id="PS50818">
    <property type="entry name" value="INTEIN_C_TER"/>
    <property type="match status" value="1"/>
</dbReference>
<keyword evidence="7 19" id="KW-0547">Nucleotide-binding</keyword>
<evidence type="ECO:0000256" key="14">
    <source>
        <dbReference type="ARBA" id="ARBA00023029"/>
    </source>
</evidence>
<dbReference type="InterPro" id="IPR004042">
    <property type="entry name" value="Intein_endonuc_central"/>
</dbReference>
<dbReference type="InterPro" id="IPR023405">
    <property type="entry name" value="Topo_IA_core_domain"/>
</dbReference>
<protein>
    <recommendedName>
        <fullName evidence="19 20">Reverse gyrase</fullName>
        <ecNumber evidence="19">5.6.2.-</ecNumber>
    </recommendedName>
</protein>
<dbReference type="CDD" id="cd00081">
    <property type="entry name" value="Hint"/>
    <property type="match status" value="1"/>
</dbReference>
<evidence type="ECO:0000259" key="26">
    <source>
        <dbReference type="PROSITE" id="PS52039"/>
    </source>
</evidence>
<dbReference type="Gene3D" id="3.40.50.300">
    <property type="entry name" value="P-loop containing nucleotide triphosphate hydrolases"/>
    <property type="match status" value="3"/>
</dbReference>
<dbReference type="PROSITE" id="PS52036">
    <property type="entry name" value="ZF_RG_N"/>
    <property type="match status" value="1"/>
</dbReference>
<evidence type="ECO:0000256" key="2">
    <source>
        <dbReference type="ARBA" id="ARBA00004496"/>
    </source>
</evidence>
<dbReference type="SMART" id="SM00437">
    <property type="entry name" value="TOP1Ac"/>
    <property type="match status" value="1"/>
</dbReference>
<dbReference type="CDD" id="cd03361">
    <property type="entry name" value="TOPRIM_TopoIA_RevGyr"/>
    <property type="match status" value="1"/>
</dbReference>
<dbReference type="Pfam" id="PF14528">
    <property type="entry name" value="LAGLIDADG_3"/>
    <property type="match status" value="1"/>
</dbReference>
<keyword evidence="6" id="KW-0677">Repeat</keyword>
<dbReference type="PROSITE" id="PS50880">
    <property type="entry name" value="TOPRIM"/>
    <property type="match status" value="1"/>
</dbReference>
<comment type="cofactor">
    <cofactor evidence="19">
        <name>Zn(2+)</name>
        <dbReference type="ChEBI" id="CHEBI:29105"/>
    </cofactor>
    <text evidence="19">Binds 1 or 2 zinc ions per subunit.</text>
</comment>
<keyword evidence="4 19" id="KW-0963">Cytoplasm</keyword>
<evidence type="ECO:0000256" key="13">
    <source>
        <dbReference type="ARBA" id="ARBA00023000"/>
    </source>
</evidence>
<dbReference type="CDD" id="cd18798">
    <property type="entry name" value="SF2_C_reverse_gyrase"/>
    <property type="match status" value="1"/>
</dbReference>
<dbReference type="GO" id="GO:0016887">
    <property type="term" value="F:ATP hydrolysis activity"/>
    <property type="evidence" value="ECO:0007669"/>
    <property type="project" value="RHEA"/>
</dbReference>
<dbReference type="InterPro" id="IPR013497">
    <property type="entry name" value="Topo_IA_cen"/>
</dbReference>
<dbReference type="Pfam" id="PF01131">
    <property type="entry name" value="Topoisom_bac"/>
    <property type="match status" value="2"/>
</dbReference>
<dbReference type="GO" id="GO:0008270">
    <property type="term" value="F:zinc ion binding"/>
    <property type="evidence" value="ECO:0007669"/>
    <property type="project" value="UniProtKB-UniRule"/>
</dbReference>
<evidence type="ECO:0000259" key="23">
    <source>
        <dbReference type="PROSITE" id="PS50880"/>
    </source>
</evidence>
<feature type="domain" description="Topo IA-type catalytic" evidence="26">
    <location>
        <begin position="821"/>
        <end position="1708"/>
    </location>
</feature>
<keyword evidence="13" id="KW-0651">Protein splicing</keyword>
<dbReference type="SUPFAM" id="SSF56712">
    <property type="entry name" value="Prokaryotic type I DNA topoisomerase"/>
    <property type="match status" value="2"/>
</dbReference>
<gene>
    <name evidence="19" type="primary">rgy</name>
    <name evidence="27" type="ORF">A3L02_00210</name>
</gene>
<dbReference type="PANTHER" id="PTHR43505:SF1">
    <property type="entry name" value="REVERSE GYRASE"/>
    <property type="match status" value="1"/>
</dbReference>
<evidence type="ECO:0000256" key="1">
    <source>
        <dbReference type="ARBA" id="ARBA00001946"/>
    </source>
</evidence>
<dbReference type="InterPro" id="IPR014001">
    <property type="entry name" value="Helicase_ATP-bd"/>
</dbReference>
<dbReference type="CDD" id="cd17924">
    <property type="entry name" value="DDXDc_reverse_gyrase"/>
    <property type="match status" value="1"/>
</dbReference>
<dbReference type="KEGG" id="tce:A3L02_00210"/>
<dbReference type="Gene3D" id="3.10.28.10">
    <property type="entry name" value="Homing endonucleases"/>
    <property type="match status" value="1"/>
</dbReference>
<dbReference type="InterPro" id="IPR005736">
    <property type="entry name" value="Reverse_gyrase"/>
</dbReference>
<dbReference type="InterPro" id="IPR003586">
    <property type="entry name" value="Hint_dom_C"/>
</dbReference>
<dbReference type="EMBL" id="CP014854">
    <property type="protein sequence ID" value="ASI98103.1"/>
    <property type="molecule type" value="Genomic_DNA"/>
</dbReference>
<feature type="region of interest" description="Topoisomerase I" evidence="19">
    <location>
        <begin position="638"/>
        <end position="1709"/>
    </location>
</feature>
<evidence type="ECO:0000256" key="18">
    <source>
        <dbReference type="ARBA" id="ARBA00049360"/>
    </source>
</evidence>
<feature type="binding site" evidence="19">
    <location>
        <position position="89"/>
    </location>
    <ligand>
        <name>ATP</name>
        <dbReference type="ChEBI" id="CHEBI:30616"/>
    </ligand>
</feature>
<dbReference type="InterPro" id="IPR027417">
    <property type="entry name" value="P-loop_NTPase"/>
</dbReference>
<name>A0A218NZL0_THECE</name>
<reference evidence="27 28" key="1">
    <citation type="submission" date="2016-03" db="EMBL/GenBank/DDBJ databases">
        <title>Complete genome sequence of Thermococcus celer.</title>
        <authorList>
            <person name="Oger P.M."/>
        </authorList>
    </citation>
    <scope>NUCLEOTIDE SEQUENCE [LARGE SCALE GENOMIC DNA]</scope>
    <source>
        <strain evidence="27 28">Vu 13</strain>
    </source>
</reference>
<dbReference type="InterPro" id="IPR006171">
    <property type="entry name" value="TOPRIM_dom"/>
</dbReference>
<dbReference type="SMART" id="SM00306">
    <property type="entry name" value="HintN"/>
    <property type="match status" value="1"/>
</dbReference>
<evidence type="ECO:0000256" key="9">
    <source>
        <dbReference type="ARBA" id="ARBA00022813"/>
    </source>
</evidence>
<feature type="domain" description="Helicase ATP-binding" evidence="24">
    <location>
        <begin position="93"/>
        <end position="318"/>
    </location>
</feature>
<keyword evidence="12" id="KW-0460">Magnesium</keyword>
<evidence type="ECO:0000256" key="4">
    <source>
        <dbReference type="ARBA" id="ARBA00022490"/>
    </source>
</evidence>
<keyword evidence="9" id="KW-0068">Autocatalytic cleavage</keyword>
<dbReference type="InterPro" id="IPR013824">
    <property type="entry name" value="Topo_IA_cen_sub1"/>
</dbReference>
<feature type="domain" description="DOD-type homing endonuclease" evidence="22">
    <location>
        <begin position="1160"/>
        <end position="1287"/>
    </location>
</feature>
<dbReference type="PRINTS" id="PR00379">
    <property type="entry name" value="INTEIN"/>
</dbReference>
<dbReference type="PROSITE" id="PS52039">
    <property type="entry name" value="TOPO_IA_2"/>
    <property type="match status" value="1"/>
</dbReference>
<dbReference type="InterPro" id="IPR040569">
    <property type="entry name" value="Znf_Rg"/>
</dbReference>
<evidence type="ECO:0000256" key="5">
    <source>
        <dbReference type="ARBA" id="ARBA00022723"/>
    </source>
</evidence>
<dbReference type="InterPro" id="IPR013826">
    <property type="entry name" value="Topo_IA_cen_sub3"/>
</dbReference>
<dbReference type="InterPro" id="IPR027434">
    <property type="entry name" value="Homing_endonucl"/>
</dbReference>
<keyword evidence="16 19" id="KW-0413">Isomerase</keyword>
<dbReference type="InterPro" id="IPR034142">
    <property type="entry name" value="TOPRIM_RevGyr"/>
</dbReference>
<dbReference type="PROSITE" id="PS52037">
    <property type="entry name" value="ZF_RG_C"/>
    <property type="match status" value="1"/>
</dbReference>
<dbReference type="Pfam" id="PF00270">
    <property type="entry name" value="DEAD"/>
    <property type="match status" value="1"/>
</dbReference>
<comment type="miscellaneous">
    <text evidence="19">This enzyme is the only unique feature of hyperthermophilic bacteria/archaea known and seems to be essential for adaptation to life at high temperatures. It may play a role in stabilization of DNA at high temperatures.</text>
</comment>
<dbReference type="InterPro" id="IPR006142">
    <property type="entry name" value="INTEIN"/>
</dbReference>
<dbReference type="PROSITE" id="PS51192">
    <property type="entry name" value="HELICASE_ATP_BIND_1"/>
    <property type="match status" value="1"/>
</dbReference>
<comment type="cofactor">
    <cofactor evidence="1">
        <name>Mg(2+)</name>
        <dbReference type="ChEBI" id="CHEBI:18420"/>
    </cofactor>
</comment>
<feature type="domain" description="Toprim" evidence="23">
    <location>
        <begin position="642"/>
        <end position="805"/>
    </location>
</feature>
<dbReference type="Gene3D" id="1.10.290.10">
    <property type="entry name" value="Topoisomerase I, domain 4"/>
    <property type="match status" value="2"/>
</dbReference>
<evidence type="ECO:0000259" key="24">
    <source>
        <dbReference type="PROSITE" id="PS51192"/>
    </source>
</evidence>
<dbReference type="Pfam" id="PF17915">
    <property type="entry name" value="zf_Rg"/>
    <property type="match status" value="1"/>
</dbReference>
<keyword evidence="8 19" id="KW-0863">Zinc-finger</keyword>
<feature type="domain" description="RG N-terminal-type" evidence="25">
    <location>
        <begin position="1"/>
        <end position="39"/>
    </location>
</feature>
<dbReference type="GO" id="GO:0008094">
    <property type="term" value="F:ATP-dependent activity, acting on DNA"/>
    <property type="evidence" value="ECO:0007669"/>
    <property type="project" value="UniProtKB-UniRule"/>
</dbReference>
<dbReference type="EC" id="5.6.2.-" evidence="19"/>
<evidence type="ECO:0000256" key="16">
    <source>
        <dbReference type="ARBA" id="ARBA00023235"/>
    </source>
</evidence>
<evidence type="ECO:0000256" key="7">
    <source>
        <dbReference type="ARBA" id="ARBA00022741"/>
    </source>
</evidence>
<dbReference type="Pfam" id="PF01751">
    <property type="entry name" value="Toprim"/>
    <property type="match status" value="1"/>
</dbReference>
<dbReference type="PROSITE" id="PS50817">
    <property type="entry name" value="INTEIN_N_TER"/>
    <property type="match status" value="1"/>
</dbReference>
<dbReference type="Gene3D" id="2.170.16.10">
    <property type="entry name" value="Hedgehog/Intein (Hint) domain"/>
    <property type="match status" value="2"/>
</dbReference>
<dbReference type="InterPro" id="IPR003587">
    <property type="entry name" value="Hint_dom_N"/>
</dbReference>
<dbReference type="InterPro" id="IPR003602">
    <property type="entry name" value="Topo_IA_DNA-bd_dom"/>
</dbReference>
<organism evidence="27 28">
    <name type="scientific">Thermococcus celer Vu 13 = JCM 8558</name>
    <dbReference type="NCBI Taxonomy" id="1293037"/>
    <lineage>
        <taxon>Archaea</taxon>
        <taxon>Methanobacteriati</taxon>
        <taxon>Methanobacteriota</taxon>
        <taxon>Thermococci</taxon>
        <taxon>Thermococcales</taxon>
        <taxon>Thermococcaceae</taxon>
        <taxon>Thermococcus</taxon>
    </lineage>
</organism>
<dbReference type="SMART" id="SM00493">
    <property type="entry name" value="TOPRIM"/>
    <property type="match status" value="1"/>
</dbReference>
<dbReference type="SUPFAM" id="SSF52540">
    <property type="entry name" value="P-loop containing nucleoside triphosphate hydrolases"/>
    <property type="match status" value="2"/>
</dbReference>
<evidence type="ECO:0000256" key="8">
    <source>
        <dbReference type="ARBA" id="ARBA00022771"/>
    </source>
</evidence>
<dbReference type="NCBIfam" id="TIGR01443">
    <property type="entry name" value="intein_Cterm"/>
    <property type="match status" value="1"/>
</dbReference>
<dbReference type="PRINTS" id="PR00417">
    <property type="entry name" value="PRTPISMRASEI"/>
</dbReference>
<evidence type="ECO:0000256" key="10">
    <source>
        <dbReference type="ARBA" id="ARBA00022833"/>
    </source>
</evidence>
<comment type="catalytic activity">
    <reaction evidence="18 19 20">
        <text>ATP + H2O = ADP + phosphate + H(+)</text>
        <dbReference type="Rhea" id="RHEA:13065"/>
        <dbReference type="ChEBI" id="CHEBI:15377"/>
        <dbReference type="ChEBI" id="CHEBI:15378"/>
        <dbReference type="ChEBI" id="CHEBI:30616"/>
        <dbReference type="ChEBI" id="CHEBI:43474"/>
        <dbReference type="ChEBI" id="CHEBI:456216"/>
    </reaction>
</comment>
<dbReference type="NCBIfam" id="TIGR01054">
    <property type="entry name" value="rgy"/>
    <property type="match status" value="1"/>
</dbReference>
<feature type="coiled-coil region" evidence="21">
    <location>
        <begin position="260"/>
        <end position="287"/>
    </location>
</feature>
<sequence length="1709" mass="195851">MKAIYREMCPNCFGRISDERLYLKNPCDDCLDEPVHADSYFDLVTGVRNALQLKGTLKEWERIHSLEKGLREVEDFFRKATGFTFWSAQRTWVKRLLKGRSFSIIAPTGMGKSTFGAVMAVWHATRGKKSYIVVPTTPLVIQTVKKIEAIVERAGVEVNLAYYHGNLRKREKEEMLAKIQNGDYDVLVTSAQWLARKYDEVLDGRHFDFIFVDDVDAFLKASKNIDRSLHLLGFDDEVIAKAWEIIRLKREMSRYLNGRAKDGEEKLRELNAEISKLQREIDEFKARNDIGIMIIASATGSARGDRIKLYRELLGFEVGSGRSALRNVVDTYLKPDKGIKEHVEELLARLGKGGIIFTPVDQGLSYAEELAAYLRERGFRIELVSSKNKKAIERFENGEADYLIGSATYYGSLVRGLDLPHLIRYAVFTGVPKFRFGMDLERPTIYRSLGLLSEIMDFLGDEDRKKAERLHARLRRLIRNIPQFELLKIEEALAEGLPMENAFHNHVLDVFRELVDFLRSALKDEEVLRKLAEDPFVSVKEEGGKWYIEIPDVRTYIQATGRTSRLFAGGITKGLSVLIVDNEKVFNGLVRQMRWRFTEFKMLPFEELDLDGVLREIDEDREKVRLVMEGKISSKVKDLVKSALMIVESPNKARTIANFFGRPSKTRIGDLVAYEVSIGKVMLTILASGGHMFDLVTNEGYHGVLTEERDGVMRFVPVYDTIKRCRDCGHQFVDWEEKGVCPRCGSRNVRDALENVKAMRELAQEVDEILIATDPDTEGEKIAWDIRNVLGPYAPNIKRIEFHEVTRPAILKAIEEAREVNEGRVNAQIVRRIEDRWIGFELSQELQRVFENHNLSAGRVQTPVLGWIIERYKEFTESEVYFLGLTLENGLQLTVELGKDGKNVELPEYVTVEDVRLEERELNPMPPYTTDEMLKDASTFLKLSAPETMRLAQDLFEAGLCVTPDTVVSMADGRIMSIETAVKGGEGNLLGINGLKVKNAEATEFWEINWNGPLKILKLKNGHEIKATPDHGLLVIRDGKLGWVSAKNIKPGDYVAFAYNTGHPGKEEYTLLRMLVELKITDVMVELEKEYFDSKIAPLIRERIKTSTKYKYLRNRVVPLKKLLEWGVNGYEPHVRSLYRQRTGSKRIPNFKLDENFWYIFGLVLGDGTLRGSKVLISQTPLKGVKESLEQTFPFLHVFETTNQVGFSNSILAEVFRRLGARSGELHPIIFTIPENMMNAMMAGYFDTDGTFSLLHDKRGVDLRVILTSKRGDVLKRLSVYLYRIGILNYLRENGRRGGWDLTISNRSLGAFKEKIYPHLRIRRKQFEEAYSAYRGTRKSMESDLIPVGNVIKNLGFPEGVKVKILREEGIDVWNWLKKPGNVPRDKLVRVLSYAEDGEIKEYLRSLVEANVTWVEVSEVRETRYTGKLYDFTTTTGNFIANGAVSHNCTYHRTDSTHVSNTGIEVAKEYITGELGEEYFKPRHWGEEGTHEAIRPTRPIDTGRLMQLIRDGVIQLPKNLTRNHYRLYDMIFRRFMTGQMKAAKLLMEKALINAGVGKVELEGYVEVLEDGWTKLRSPPFRQLPRLEPGARLKVVESKRWKAPKVPLYSQGDVIALMKERGIGRPSTYAKIVETLVRRYYVIETRGRKKLVPTEQGIKVYHYLISKYKDLVSEEKTRELEETMDLIEDGKADYQEVLGRLYGEIREYLG</sequence>
<dbReference type="RefSeq" id="WP_088862081.1">
    <property type="nucleotide sequence ID" value="NZ_CP014854.1"/>
</dbReference>
<dbReference type="InterPro" id="IPR004860">
    <property type="entry name" value="LAGLIDADG_dom"/>
</dbReference>
<evidence type="ECO:0000313" key="28">
    <source>
        <dbReference type="Proteomes" id="UP000197156"/>
    </source>
</evidence>
<comment type="function">
    <text evidence="20">Modifies the topological state of DNA by introducing positive supercoils in an ATP-dependent process, increasing the linking number in steps of +1. Binds to single-stranded DNA, transiently cleaves and then rejoins the ends, introducing a positive supercoil in the process. The scissile phosphodiester is attacked by the catalytic tyrosine of the enzyme, resulting in the formation of a DNA-(5'-phosphotyrosyl)-enzyme intermediate. Involved in rewinding DNA strands in regions of the chromosome that have opened up to allow replication, transcription, DNA repair and/or for DNA protection.</text>
</comment>
<evidence type="ECO:0000259" key="22">
    <source>
        <dbReference type="PROSITE" id="PS50819"/>
    </source>
</evidence>
<dbReference type="GO" id="GO:0005737">
    <property type="term" value="C:cytoplasm"/>
    <property type="evidence" value="ECO:0007669"/>
    <property type="project" value="UniProtKB-SubCell"/>
</dbReference>
<keyword evidence="21" id="KW-0175">Coiled coil</keyword>
<keyword evidence="5 19" id="KW-0479">Metal-binding</keyword>
<dbReference type="SMART" id="SM00436">
    <property type="entry name" value="TOP1Bc"/>
    <property type="match status" value="1"/>
</dbReference>
<comment type="function">
    <text evidence="19">Modifies the topological state of DNA by introducing positive supercoils in an ATP-dependent process, increasing the linking number in steps of +1. Binds to single-stranded DNA, transiently cleaves and then rejoins the ends, introducing a positive supercoil in the process. The scissile phosphodiester is attacked by the catalytic tyrosine of the enzyme, resulting in the formation of a DNA-(5'-phosphotyrosyl)-enzyme intermediate. Probably involved in rewinding DNA strands in regions of the chromosome that have opened up to allow replication, transcription, DNA repair and/or for DNA protection.</text>
</comment>
<evidence type="ECO:0000256" key="17">
    <source>
        <dbReference type="ARBA" id="ARBA00043976"/>
    </source>
</evidence>
<dbReference type="GO" id="GO:0003677">
    <property type="term" value="F:DNA binding"/>
    <property type="evidence" value="ECO:0007669"/>
    <property type="project" value="UniProtKB-UniRule"/>
</dbReference>
<evidence type="ECO:0000256" key="12">
    <source>
        <dbReference type="ARBA" id="ARBA00022842"/>
    </source>
</evidence>
<evidence type="ECO:0000256" key="21">
    <source>
        <dbReference type="SAM" id="Coils"/>
    </source>
</evidence>
<dbReference type="PROSITE" id="PS50819">
    <property type="entry name" value="INTEIN_ENDONUCLEASE"/>
    <property type="match status" value="1"/>
</dbReference>
<dbReference type="InterPro" id="IPR036844">
    <property type="entry name" value="Hint_dom_sf"/>
</dbReference>
<comment type="similarity">
    <text evidence="17 19">In the N-terminal section; belongs to the DEAD box helicase family. DDVD subfamily.</text>
</comment>
<dbReference type="PANTHER" id="PTHR43505">
    <property type="entry name" value="REVERSE GYRASE"/>
    <property type="match status" value="1"/>
</dbReference>
<dbReference type="HAMAP" id="MF_01125">
    <property type="entry name" value="Reverse_gyrase"/>
    <property type="match status" value="1"/>
</dbReference>
<comment type="subcellular location">
    <subcellularLocation>
        <location evidence="2 19">Cytoplasm</location>
    </subcellularLocation>
</comment>
<evidence type="ECO:0000256" key="6">
    <source>
        <dbReference type="ARBA" id="ARBA00022737"/>
    </source>
</evidence>
<accession>A0A218NZL0</accession>
<comment type="subunit">
    <text evidence="3 19">Monomer.</text>
</comment>
<dbReference type="GO" id="GO:0006260">
    <property type="term" value="P:DNA replication"/>
    <property type="evidence" value="ECO:0007669"/>
    <property type="project" value="UniProtKB-UniRule"/>
</dbReference>
<keyword evidence="10 19" id="KW-0862">Zinc</keyword>
<comment type="similarity">
    <text evidence="19">In the C-terminal section; belongs to the type IA topoisomerase family.</text>
</comment>
<keyword evidence="19" id="KW-0378">Hydrolase</keyword>
<dbReference type="SMART" id="SM00487">
    <property type="entry name" value="DEXDc"/>
    <property type="match status" value="1"/>
</dbReference>